<dbReference type="InterPro" id="IPR004360">
    <property type="entry name" value="Glyas_Fos-R_dOase_dom"/>
</dbReference>
<dbReference type="STRING" id="990268.JCM19235_6230"/>
<evidence type="ECO:0000313" key="2">
    <source>
        <dbReference type="EMBL" id="GAL17677.1"/>
    </source>
</evidence>
<dbReference type="EMBL" id="BBMR01000002">
    <property type="protein sequence ID" value="GAL17677.1"/>
    <property type="molecule type" value="Genomic_DNA"/>
</dbReference>
<sequence>MYSHIFLGSNDIPKSKVFYDATMVTLGYKAGVLDAKGRCMYFSKTGVLGLTTPLDGNVASHGNGMTIGFLASSPEMVDKWHEAGLNSGGIECEDPPGIRDTGDRKIYMAYLRDPTGNKVSATYFLD</sequence>
<protein>
    <submittedName>
        <fullName evidence="2">Lactoylglutathione lyase and related lyases</fullName>
    </submittedName>
</protein>
<reference evidence="2 3" key="1">
    <citation type="submission" date="2014-09" db="EMBL/GenBank/DDBJ databases">
        <title>Vibrio maritimus JCM 19235. (C45) whole genome shotgun sequence.</title>
        <authorList>
            <person name="Sawabe T."/>
            <person name="Meirelles P."/>
            <person name="Nakanishi M."/>
            <person name="Sayaka M."/>
            <person name="Hattori M."/>
            <person name="Ohkuma M."/>
        </authorList>
    </citation>
    <scope>NUCLEOTIDE SEQUENCE [LARGE SCALE GENOMIC DNA]</scope>
    <source>
        <strain evidence="3">JCM19235</strain>
    </source>
</reference>
<dbReference type="SUPFAM" id="SSF54593">
    <property type="entry name" value="Glyoxalase/Bleomycin resistance protein/Dihydroxybiphenyl dioxygenase"/>
    <property type="match status" value="1"/>
</dbReference>
<dbReference type="AlphaFoldDB" id="A0A090SDS5"/>
<comment type="caution">
    <text evidence="2">The sequence shown here is derived from an EMBL/GenBank/DDBJ whole genome shotgun (WGS) entry which is preliminary data.</text>
</comment>
<dbReference type="InterPro" id="IPR029068">
    <property type="entry name" value="Glyas_Bleomycin-R_OHBP_Dase"/>
</dbReference>
<dbReference type="Gene3D" id="3.10.180.10">
    <property type="entry name" value="2,3-Dihydroxybiphenyl 1,2-Dioxygenase, domain 1"/>
    <property type="match status" value="1"/>
</dbReference>
<dbReference type="Pfam" id="PF00903">
    <property type="entry name" value="Glyoxalase"/>
    <property type="match status" value="1"/>
</dbReference>
<evidence type="ECO:0000313" key="3">
    <source>
        <dbReference type="Proteomes" id="UP000029228"/>
    </source>
</evidence>
<keyword evidence="2" id="KW-0456">Lyase</keyword>
<dbReference type="PANTHER" id="PTHR35006">
    <property type="entry name" value="GLYOXALASE FAMILY PROTEIN (AFU_ORTHOLOGUE AFUA_5G14830)"/>
    <property type="match status" value="1"/>
</dbReference>
<accession>A0A090SDS5</accession>
<dbReference type="CDD" id="cd07262">
    <property type="entry name" value="VOC_like"/>
    <property type="match status" value="1"/>
</dbReference>
<name>A0A090SDS5_9VIBR</name>
<dbReference type="Proteomes" id="UP000029228">
    <property type="component" value="Unassembled WGS sequence"/>
</dbReference>
<dbReference type="GO" id="GO:0016829">
    <property type="term" value="F:lyase activity"/>
    <property type="evidence" value="ECO:0007669"/>
    <property type="project" value="UniProtKB-KW"/>
</dbReference>
<gene>
    <name evidence="2" type="ORF">JCM19235_6230</name>
</gene>
<reference evidence="2 3" key="2">
    <citation type="submission" date="2014-09" db="EMBL/GenBank/DDBJ databases">
        <authorList>
            <consortium name="NBRP consortium"/>
            <person name="Sawabe T."/>
            <person name="Meirelles P."/>
            <person name="Nakanishi M."/>
            <person name="Sayaka M."/>
            <person name="Hattori M."/>
            <person name="Ohkuma M."/>
        </authorList>
    </citation>
    <scope>NUCLEOTIDE SEQUENCE [LARGE SCALE GENOMIC DNA]</scope>
    <source>
        <strain evidence="3">JCM19235</strain>
    </source>
</reference>
<keyword evidence="3" id="KW-1185">Reference proteome</keyword>
<feature type="domain" description="Glyoxalase/fosfomycin resistance/dioxygenase" evidence="1">
    <location>
        <begin position="3"/>
        <end position="119"/>
    </location>
</feature>
<proteinExistence type="predicted"/>
<dbReference type="PANTHER" id="PTHR35006:SF1">
    <property type="entry name" value="BLL2941 PROTEIN"/>
    <property type="match status" value="1"/>
</dbReference>
<evidence type="ECO:0000259" key="1">
    <source>
        <dbReference type="Pfam" id="PF00903"/>
    </source>
</evidence>
<organism evidence="2 3">
    <name type="scientific">Vibrio maritimus</name>
    <dbReference type="NCBI Taxonomy" id="990268"/>
    <lineage>
        <taxon>Bacteria</taxon>
        <taxon>Pseudomonadati</taxon>
        <taxon>Pseudomonadota</taxon>
        <taxon>Gammaproteobacteria</taxon>
        <taxon>Vibrionales</taxon>
        <taxon>Vibrionaceae</taxon>
        <taxon>Vibrio</taxon>
    </lineage>
</organism>
<dbReference type="OrthoDB" id="9800438at2"/>